<gene>
    <name evidence="4" type="ORF">ENR15_12345</name>
</gene>
<organism evidence="4">
    <name type="scientific">Planktothricoides sp. SpSt-374</name>
    <dbReference type="NCBI Taxonomy" id="2282167"/>
    <lineage>
        <taxon>Bacteria</taxon>
        <taxon>Bacillati</taxon>
        <taxon>Cyanobacteriota</taxon>
        <taxon>Cyanophyceae</taxon>
        <taxon>Oscillatoriophycideae</taxon>
        <taxon>Oscillatoriales</taxon>
        <taxon>Oscillatoriaceae</taxon>
        <taxon>Planktothricoides</taxon>
    </lineage>
</organism>
<dbReference type="Gene3D" id="3.40.50.2000">
    <property type="entry name" value="Glycogen Phosphorylase B"/>
    <property type="match status" value="2"/>
</dbReference>
<reference evidence="4" key="1">
    <citation type="journal article" date="2020" name="mSystems">
        <title>Genome- and Community-Level Interaction Insights into Carbon Utilization and Element Cycling Functions of Hydrothermarchaeota in Hydrothermal Sediment.</title>
        <authorList>
            <person name="Zhou Z."/>
            <person name="Liu Y."/>
            <person name="Xu W."/>
            <person name="Pan J."/>
            <person name="Luo Z.H."/>
            <person name="Li M."/>
        </authorList>
    </citation>
    <scope>NUCLEOTIDE SEQUENCE [LARGE SCALE GENOMIC DNA]</scope>
    <source>
        <strain evidence="4">SpSt-374</strain>
    </source>
</reference>
<keyword evidence="2 4" id="KW-0808">Transferase</keyword>
<evidence type="ECO:0000313" key="4">
    <source>
        <dbReference type="EMBL" id="HGG01404.1"/>
    </source>
</evidence>
<dbReference type="AlphaFoldDB" id="A0A7C3ZMH5"/>
<accession>A0A7C3ZMH5</accession>
<dbReference type="PANTHER" id="PTHR12526:SF629">
    <property type="entry name" value="TEICHURONIC ACID BIOSYNTHESIS GLYCOSYLTRANSFERASE TUAH-RELATED"/>
    <property type="match status" value="1"/>
</dbReference>
<dbReference type="PANTHER" id="PTHR12526">
    <property type="entry name" value="GLYCOSYLTRANSFERASE"/>
    <property type="match status" value="1"/>
</dbReference>
<dbReference type="GO" id="GO:0016757">
    <property type="term" value="F:glycosyltransferase activity"/>
    <property type="evidence" value="ECO:0007669"/>
    <property type="project" value="UniProtKB-KW"/>
</dbReference>
<evidence type="ECO:0000256" key="2">
    <source>
        <dbReference type="ARBA" id="ARBA00022679"/>
    </source>
</evidence>
<dbReference type="CDD" id="cd03794">
    <property type="entry name" value="GT4_WbuB-like"/>
    <property type="match status" value="1"/>
</dbReference>
<comment type="caution">
    <text evidence="4">The sequence shown here is derived from an EMBL/GenBank/DDBJ whole genome shotgun (WGS) entry which is preliminary data.</text>
</comment>
<dbReference type="InterPro" id="IPR001296">
    <property type="entry name" value="Glyco_trans_1"/>
</dbReference>
<evidence type="ECO:0000259" key="3">
    <source>
        <dbReference type="Pfam" id="PF00534"/>
    </source>
</evidence>
<dbReference type="SUPFAM" id="SSF53756">
    <property type="entry name" value="UDP-Glycosyltransferase/glycogen phosphorylase"/>
    <property type="match status" value="1"/>
</dbReference>
<feature type="domain" description="Glycosyl transferase family 1" evidence="3">
    <location>
        <begin position="184"/>
        <end position="348"/>
    </location>
</feature>
<sequence>MPNNKVVHLTSVHPAFDTRIFYKECKTLVERGYEVVLVVPHAQDETVEGVSIKAIKKGKSRINRIINTAWQAFKTGLRENGYIYHIHDPELLPWAQILRMMGRSVIYDMHENLPKSLLTKNYIFPFIRPFVAKVYSFIEKFLIFDLPVIYAETSYKKDYLWVNQYETVLNLPIVEQLLSINEPKNSLPTVAYLGGVTPERGSLITLQALHSLKQKGYKVAWQCLGPVSSSHKLELIQLSQEYGLDDIYIIGYVPPMEGWKTIAQCSIGLAVLQPIPNYIESYPTKMFEYMALGLPIVVSNFPLYAEVVQSVNCGLCVDPTKPQEVAEAIQWLIEHPQEAEAMGQRGKKAVLEKYNWQTEAQKLFDFYQQLI</sequence>
<keyword evidence="1" id="KW-0328">Glycosyltransferase</keyword>
<name>A0A7C3ZMH5_9CYAN</name>
<dbReference type="Pfam" id="PF00534">
    <property type="entry name" value="Glycos_transf_1"/>
    <property type="match status" value="1"/>
</dbReference>
<protein>
    <submittedName>
        <fullName evidence="4">Glycosyltransferase</fullName>
    </submittedName>
</protein>
<proteinExistence type="predicted"/>
<dbReference type="EMBL" id="DSPX01000124">
    <property type="protein sequence ID" value="HGG01404.1"/>
    <property type="molecule type" value="Genomic_DNA"/>
</dbReference>
<evidence type="ECO:0000256" key="1">
    <source>
        <dbReference type="ARBA" id="ARBA00022676"/>
    </source>
</evidence>